<gene>
    <name evidence="9" type="ORF">FHX48_001770</name>
</gene>
<evidence type="ECO:0000256" key="5">
    <source>
        <dbReference type="ARBA" id="ARBA00022683"/>
    </source>
</evidence>
<keyword evidence="4" id="KW-0808">Transferase</keyword>
<keyword evidence="1" id="KW-0813">Transport</keyword>
<dbReference type="InterPro" id="IPR013012">
    <property type="entry name" value="PTS_EIIB_3"/>
</dbReference>
<proteinExistence type="predicted"/>
<accession>A0A7W3JPM7</accession>
<evidence type="ECO:0000256" key="2">
    <source>
        <dbReference type="ARBA" id="ARBA00022553"/>
    </source>
</evidence>
<keyword evidence="10" id="KW-1185">Reference proteome</keyword>
<dbReference type="InterPro" id="IPR003501">
    <property type="entry name" value="PTS_EIIB_2/3"/>
</dbReference>
<evidence type="ECO:0000313" key="10">
    <source>
        <dbReference type="Proteomes" id="UP000526083"/>
    </source>
</evidence>
<organism evidence="9 10">
    <name type="scientific">Microbacterium halimionae</name>
    <dbReference type="NCBI Taxonomy" id="1526413"/>
    <lineage>
        <taxon>Bacteria</taxon>
        <taxon>Bacillati</taxon>
        <taxon>Actinomycetota</taxon>
        <taxon>Actinomycetes</taxon>
        <taxon>Micrococcales</taxon>
        <taxon>Microbacteriaceae</taxon>
        <taxon>Microbacterium</taxon>
    </lineage>
</organism>
<evidence type="ECO:0000256" key="3">
    <source>
        <dbReference type="ARBA" id="ARBA00022597"/>
    </source>
</evidence>
<evidence type="ECO:0000256" key="1">
    <source>
        <dbReference type="ARBA" id="ARBA00022448"/>
    </source>
</evidence>
<dbReference type="PANTHER" id="PTHR34581:SF2">
    <property type="entry name" value="PTS SYSTEM N,N'-DIACETYLCHITOBIOSE-SPECIFIC EIIB COMPONENT"/>
    <property type="match status" value="1"/>
</dbReference>
<dbReference type="GO" id="GO:0008982">
    <property type="term" value="F:protein-N(PI)-phosphohistidine-sugar phosphotransferase activity"/>
    <property type="evidence" value="ECO:0007669"/>
    <property type="project" value="InterPro"/>
</dbReference>
<evidence type="ECO:0000256" key="6">
    <source>
        <dbReference type="ARBA" id="ARBA00022777"/>
    </source>
</evidence>
<evidence type="ECO:0000313" key="9">
    <source>
        <dbReference type="EMBL" id="MBA8816697.1"/>
    </source>
</evidence>
<evidence type="ECO:0000256" key="7">
    <source>
        <dbReference type="PROSITE-ProRule" id="PRU00423"/>
    </source>
</evidence>
<dbReference type="Gene3D" id="3.40.50.2300">
    <property type="match status" value="1"/>
</dbReference>
<evidence type="ECO:0000259" key="8">
    <source>
        <dbReference type="PROSITE" id="PS51100"/>
    </source>
</evidence>
<keyword evidence="5" id="KW-0598">Phosphotransferase system</keyword>
<name>A0A7W3JPM7_9MICO</name>
<dbReference type="InterPro" id="IPR051819">
    <property type="entry name" value="PTS_sugar-specific_EIIB"/>
</dbReference>
<dbReference type="Pfam" id="PF02302">
    <property type="entry name" value="PTS_IIB"/>
    <property type="match status" value="1"/>
</dbReference>
<feature type="domain" description="PTS EIIB type-3" evidence="8">
    <location>
        <begin position="1"/>
        <end position="105"/>
    </location>
</feature>
<keyword evidence="2" id="KW-0597">Phosphoprotein</keyword>
<comment type="caution">
    <text evidence="9">The sequence shown here is derived from an EMBL/GenBank/DDBJ whole genome shotgun (WGS) entry which is preliminary data.</text>
</comment>
<dbReference type="RefSeq" id="WP_167046881.1">
    <property type="nucleotide sequence ID" value="NZ_JAAOZB010000001.1"/>
</dbReference>
<dbReference type="GO" id="GO:0016301">
    <property type="term" value="F:kinase activity"/>
    <property type="evidence" value="ECO:0007669"/>
    <property type="project" value="UniProtKB-KW"/>
</dbReference>
<dbReference type="Proteomes" id="UP000526083">
    <property type="component" value="Unassembled WGS sequence"/>
</dbReference>
<keyword evidence="3" id="KW-0762">Sugar transport</keyword>
<dbReference type="AlphaFoldDB" id="A0A7W3JPM7"/>
<dbReference type="SUPFAM" id="SSF52794">
    <property type="entry name" value="PTS system IIB component-like"/>
    <property type="match status" value="1"/>
</dbReference>
<dbReference type="PROSITE" id="PS51100">
    <property type="entry name" value="PTS_EIIB_TYPE_3"/>
    <property type="match status" value="1"/>
</dbReference>
<sequence length="118" mass="12191">MRILVVCGAGASSTFVAQRLRHAARARDLSYSSSAGTLRSLEIDLDATDVLLLGPHLKAERDNIAASAASKGVTVAVLPDDIFGDLDGSRTLALVHSAIGVAQGETAPTHASAKKEPE</sequence>
<dbReference type="InterPro" id="IPR036095">
    <property type="entry name" value="PTS_EIIB-like_sf"/>
</dbReference>
<keyword evidence="6" id="KW-0418">Kinase</keyword>
<reference evidence="9 10" key="1">
    <citation type="submission" date="2020-07" db="EMBL/GenBank/DDBJ databases">
        <title>Sequencing the genomes of 1000 actinobacteria strains.</title>
        <authorList>
            <person name="Klenk H.-P."/>
        </authorList>
    </citation>
    <scope>NUCLEOTIDE SEQUENCE [LARGE SCALE GENOMIC DNA]</scope>
    <source>
        <strain evidence="9 10">DSM 27576</strain>
    </source>
</reference>
<dbReference type="PANTHER" id="PTHR34581">
    <property type="entry name" value="PTS SYSTEM N,N'-DIACETYLCHITOBIOSE-SPECIFIC EIIB COMPONENT"/>
    <property type="match status" value="1"/>
</dbReference>
<feature type="modified residue" description="Phosphocysteine; by EIIA" evidence="7">
    <location>
        <position position="7"/>
    </location>
</feature>
<dbReference type="GO" id="GO:0009401">
    <property type="term" value="P:phosphoenolpyruvate-dependent sugar phosphotransferase system"/>
    <property type="evidence" value="ECO:0007669"/>
    <property type="project" value="UniProtKB-KW"/>
</dbReference>
<protein>
    <submittedName>
        <fullName evidence="9">PTS system cellobiose-specific IIB component</fullName>
    </submittedName>
</protein>
<dbReference type="EMBL" id="JACGWY010000002">
    <property type="protein sequence ID" value="MBA8816697.1"/>
    <property type="molecule type" value="Genomic_DNA"/>
</dbReference>
<evidence type="ECO:0000256" key="4">
    <source>
        <dbReference type="ARBA" id="ARBA00022679"/>
    </source>
</evidence>